<feature type="transmembrane region" description="Helical" evidence="2">
    <location>
        <begin position="290"/>
        <end position="310"/>
    </location>
</feature>
<protein>
    <submittedName>
        <fullName evidence="3">Uncharacterized protein</fullName>
    </submittedName>
</protein>
<feature type="transmembrane region" description="Helical" evidence="2">
    <location>
        <begin position="316"/>
        <end position="341"/>
    </location>
</feature>
<evidence type="ECO:0000313" key="3">
    <source>
        <dbReference type="EMBL" id="CEA09056.1"/>
    </source>
</evidence>
<feature type="transmembrane region" description="Helical" evidence="2">
    <location>
        <begin position="212"/>
        <end position="233"/>
    </location>
</feature>
<feature type="transmembrane region" description="Helical" evidence="2">
    <location>
        <begin position="260"/>
        <end position="283"/>
    </location>
</feature>
<keyword evidence="2" id="KW-1133">Transmembrane helix</keyword>
<feature type="compositionally biased region" description="Low complexity" evidence="1">
    <location>
        <begin position="120"/>
        <end position="177"/>
    </location>
</feature>
<keyword evidence="2" id="KW-0812">Transmembrane</keyword>
<sequence length="363" mass="37938">MGPDAGTEPDAGAPESAHGSGAVGGSAASPGSHSAGAGKADAAAAPNRQADAAGQQQYSHPAEPTQQPQYGQQYGQQFGQYGQPAEPTQQPQYGQQYGQQFGQPADPAQPQYGQPADPSQPQYGQPQYGQYGQPTDPAQPQYGQQYGQNGQPADPAQPQYGQQQYGQPQYGQYGQPGVPSAYGYQAAQPSGYPHPGSTGAAAKGPRPREVMISFWLLVAAGVLSLVNNVVAAFNPEGYVSAQQERDFEAQGLSLDEVLPVFSGALVVMGLLALGVYLLVAFFIRKGSNWARILGTVLAALSLVPFLFSLLGNPASLFLGTGLLYTAVNLLGYAAIILLWLTPSRPYFSGSRGGTGSTNPYGTY</sequence>
<keyword evidence="2" id="KW-0472">Membrane</keyword>
<evidence type="ECO:0000256" key="2">
    <source>
        <dbReference type="SAM" id="Phobius"/>
    </source>
</evidence>
<proteinExistence type="predicted"/>
<organism evidence="3">
    <name type="scientific">Arthrobacter saudimassiliensis</name>
    <dbReference type="NCBI Taxonomy" id="1461584"/>
    <lineage>
        <taxon>Bacteria</taxon>
        <taxon>Bacillati</taxon>
        <taxon>Actinomycetota</taxon>
        <taxon>Actinomycetes</taxon>
        <taxon>Micrococcales</taxon>
        <taxon>Micrococcaceae</taxon>
        <taxon>Arthrobacter</taxon>
    </lineage>
</organism>
<name>A0A078MW41_9MICC</name>
<dbReference type="AlphaFoldDB" id="A0A078MW41"/>
<feature type="compositionally biased region" description="Low complexity" evidence="1">
    <location>
        <begin position="16"/>
        <end position="53"/>
    </location>
</feature>
<gene>
    <name evidence="3" type="ORF">BN1051_02419</name>
</gene>
<accession>A0A078MW41</accession>
<reference evidence="3" key="1">
    <citation type="submission" date="2014-07" db="EMBL/GenBank/DDBJ databases">
        <authorList>
            <person name="Urmite Genomes Urmite Genomes"/>
        </authorList>
    </citation>
    <scope>NUCLEOTIDE SEQUENCE</scope>
    <source>
        <strain evidence="3">11W110_air</strain>
    </source>
</reference>
<dbReference type="PATRIC" id="fig|1461584.3.peg.2394"/>
<dbReference type="EMBL" id="LN483071">
    <property type="protein sequence ID" value="CEA09056.1"/>
    <property type="molecule type" value="Genomic_DNA"/>
</dbReference>
<evidence type="ECO:0000256" key="1">
    <source>
        <dbReference type="SAM" id="MobiDB-lite"/>
    </source>
</evidence>
<feature type="region of interest" description="Disordered" evidence="1">
    <location>
        <begin position="1"/>
        <end position="203"/>
    </location>
</feature>
<feature type="compositionally biased region" description="Low complexity" evidence="1">
    <location>
        <begin position="66"/>
        <end position="104"/>
    </location>
</feature>